<dbReference type="EMBL" id="JAENHL010000007">
    <property type="protein sequence ID" value="MBK1869121.1"/>
    <property type="molecule type" value="Genomic_DNA"/>
</dbReference>
<dbReference type="Proteomes" id="UP000616151">
    <property type="component" value="Unassembled WGS sequence"/>
</dbReference>
<evidence type="ECO:0000313" key="1">
    <source>
        <dbReference type="EMBL" id="MBK1869121.1"/>
    </source>
</evidence>
<gene>
    <name evidence="1" type="ORF">JHL16_22365</name>
</gene>
<organism evidence="1 2">
    <name type="scientific">Taklimakanibacter albus</name>
    <dbReference type="NCBI Taxonomy" id="2800327"/>
    <lineage>
        <taxon>Bacteria</taxon>
        <taxon>Pseudomonadati</taxon>
        <taxon>Pseudomonadota</taxon>
        <taxon>Alphaproteobacteria</taxon>
        <taxon>Hyphomicrobiales</taxon>
        <taxon>Aestuariivirgaceae</taxon>
        <taxon>Taklimakanibacter</taxon>
    </lineage>
</organism>
<comment type="caution">
    <text evidence="1">The sequence shown here is derived from an EMBL/GenBank/DDBJ whole genome shotgun (WGS) entry which is preliminary data.</text>
</comment>
<sequence length="106" mass="11319">MSSTHVRRAPLIALAAGFFILTMPLVSHAQFAMCGERAQIVEQLKVKYKETPQAVGIVSDNGVAELFVSEQGTWTMLMTLTSGKSCIIAAGHSWDAVPTLARGTGI</sequence>
<accession>A0ACC5R9F2</accession>
<reference evidence="1" key="1">
    <citation type="submission" date="2021-01" db="EMBL/GenBank/DDBJ databases">
        <authorList>
            <person name="Sun Q."/>
        </authorList>
    </citation>
    <scope>NUCLEOTIDE SEQUENCE</scope>
    <source>
        <strain evidence="1">YIM B02566</strain>
    </source>
</reference>
<proteinExistence type="predicted"/>
<evidence type="ECO:0000313" key="2">
    <source>
        <dbReference type="Proteomes" id="UP000616151"/>
    </source>
</evidence>
<protein>
    <submittedName>
        <fullName evidence="1">Uncharacterized protein</fullName>
    </submittedName>
</protein>
<keyword evidence="2" id="KW-1185">Reference proteome</keyword>
<name>A0ACC5R9F2_9HYPH</name>